<protein>
    <submittedName>
        <fullName evidence="2">Uncharacterized protein</fullName>
    </submittedName>
</protein>
<accession>A0ABT5DRQ0</accession>
<dbReference type="Proteomes" id="UP001221686">
    <property type="component" value="Unassembled WGS sequence"/>
</dbReference>
<evidence type="ECO:0000256" key="1">
    <source>
        <dbReference type="SAM" id="MobiDB-lite"/>
    </source>
</evidence>
<proteinExistence type="predicted"/>
<reference evidence="2 3" key="1">
    <citation type="submission" date="2022-11" db="EMBL/GenBank/DDBJ databases">
        <title>Minimal conservation of predation-associated metabolite biosynthetic gene clusters underscores biosynthetic potential of Myxococcota including descriptions for ten novel species: Archangium lansinium sp. nov., Myxococcus landrumus sp. nov., Nannocystis bai.</title>
        <authorList>
            <person name="Ahearne A."/>
            <person name="Stevens C."/>
            <person name="Dowd S."/>
        </authorList>
    </citation>
    <scope>NUCLEOTIDE SEQUENCE [LARGE SCALE GENOMIC DNA]</scope>
    <source>
        <strain evidence="2 3">BB15-2</strain>
    </source>
</reference>
<evidence type="ECO:0000313" key="2">
    <source>
        <dbReference type="EMBL" id="MDC0716269.1"/>
    </source>
</evidence>
<comment type="caution">
    <text evidence="2">The sequence shown here is derived from an EMBL/GenBank/DDBJ whole genome shotgun (WGS) entry which is preliminary data.</text>
</comment>
<organism evidence="2 3">
    <name type="scientific">Nannocystis bainbridge</name>
    <dbReference type="NCBI Taxonomy" id="2995303"/>
    <lineage>
        <taxon>Bacteria</taxon>
        <taxon>Pseudomonadati</taxon>
        <taxon>Myxococcota</taxon>
        <taxon>Polyangia</taxon>
        <taxon>Nannocystales</taxon>
        <taxon>Nannocystaceae</taxon>
        <taxon>Nannocystis</taxon>
    </lineage>
</organism>
<keyword evidence="3" id="KW-1185">Reference proteome</keyword>
<feature type="compositionally biased region" description="Basic and acidic residues" evidence="1">
    <location>
        <begin position="622"/>
        <end position="679"/>
    </location>
</feature>
<feature type="compositionally biased region" description="Basic and acidic residues" evidence="1">
    <location>
        <begin position="688"/>
        <end position="705"/>
    </location>
</feature>
<gene>
    <name evidence="2" type="ORF">POL25_05165</name>
</gene>
<dbReference type="PROSITE" id="PS51257">
    <property type="entry name" value="PROKAR_LIPOPROTEIN"/>
    <property type="match status" value="1"/>
</dbReference>
<evidence type="ECO:0000313" key="3">
    <source>
        <dbReference type="Proteomes" id="UP001221686"/>
    </source>
</evidence>
<dbReference type="EMBL" id="JAQNDL010000001">
    <property type="protein sequence ID" value="MDC0716269.1"/>
    <property type="molecule type" value="Genomic_DNA"/>
</dbReference>
<feature type="region of interest" description="Disordered" evidence="1">
    <location>
        <begin position="612"/>
        <end position="705"/>
    </location>
</feature>
<name>A0ABT5DRQ0_9BACT</name>
<dbReference type="RefSeq" id="WP_272084715.1">
    <property type="nucleotide sequence ID" value="NZ_JAQNDL010000001.1"/>
</dbReference>
<sequence>MSNPRFALPLSTLVLLVACNQVNSALSRGGEEKAADSNTEVVDAKAPPAPAVAAPPAPTGPASVDELLGLVHDGAASYVIFKAPDALLSLAETTASTFEQPLTTLVGATSPTDLSRLTESFALFKHGVADAKEALAKSGTDLARGIVVTSTSLSDDDTVITFSASSGEAAKGLLAALKIPDAATIECQPTAARPGYVTCAKDQATLATYKPGDGKAARTRLGAALPAVALDDLALFGYVTDGDVHFGLDKPAGGATFHLSAPPDARELVTTLAPGPADLLKFAPAGTGFMWMKLDLDELKKKGMNDIPPPFSATVSAFTGEVLFGGSADPAALQARFGFSDTSTLAPLADLAVAFGGPAIHNKPIPDVPGSKVSFKAENVEVGAVKVKALHFGASGVPQAKTLADQLGLSLDAWVFPAEGTLAAVVGADASKVGLIKAAASSDATIAALPPALAASLRAGEVGFVGHVPLDGLQSPALLKLLDSALATVPGYSSANARSALGVVASLSSTTVWISEHANTGVIHFALQSIGNTTDDEGKEALAAAASADPVKAFADLATKYPSSPRLAAYQTRAGQGGAGALVGGSAPALLLAAGGMAAFFRSSVDAPPPPVVVEAPVAEPPKPEKTEPAKTETPKTETPKTETPKTETPKTETPKTETPKTETPKTETPKTETPKTETPKTGGIKIDTTKVEPRVPPKRVGIEK</sequence>